<dbReference type="InterPro" id="IPR006671">
    <property type="entry name" value="Cyclin_N"/>
</dbReference>
<dbReference type="OrthoDB" id="769138at2759"/>
<reference evidence="4" key="1">
    <citation type="submission" date="2025-08" db="UniProtKB">
        <authorList>
            <consortium name="RefSeq"/>
        </authorList>
    </citation>
    <scope>IDENTIFICATION</scope>
    <source>
        <tissue evidence="4">Tentacle</tissue>
    </source>
</reference>
<dbReference type="SMART" id="SM00385">
    <property type="entry name" value="CYCLIN"/>
    <property type="match status" value="1"/>
</dbReference>
<dbReference type="InterPro" id="IPR013763">
    <property type="entry name" value="Cyclin-like_dom"/>
</dbReference>
<protein>
    <submittedName>
        <fullName evidence="4">Cyclin-I-like</fullName>
    </submittedName>
</protein>
<dbReference type="SUPFAM" id="SSF47954">
    <property type="entry name" value="Cyclin-like"/>
    <property type="match status" value="1"/>
</dbReference>
<keyword evidence="3" id="KW-1185">Reference proteome</keyword>
<feature type="domain" description="Cyclin-like" evidence="2">
    <location>
        <begin position="54"/>
        <end position="140"/>
    </location>
</feature>
<comment type="similarity">
    <text evidence="1">Belongs to the cyclin family.</text>
</comment>
<name>A0A6P8GYQ1_ACTTE</name>
<dbReference type="Pfam" id="PF00134">
    <property type="entry name" value="Cyclin_N"/>
    <property type="match status" value="1"/>
</dbReference>
<accession>A0A6P8GYQ1</accession>
<dbReference type="FunCoup" id="A0A6P8GYQ1">
    <property type="interactions" value="1649"/>
</dbReference>
<proteinExistence type="inferred from homology"/>
<evidence type="ECO:0000259" key="2">
    <source>
        <dbReference type="SMART" id="SM00385"/>
    </source>
</evidence>
<gene>
    <name evidence="4" type="primary">LOC116286897</name>
</gene>
<dbReference type="GeneID" id="116286897"/>
<evidence type="ECO:0000313" key="3">
    <source>
        <dbReference type="Proteomes" id="UP000515163"/>
    </source>
</evidence>
<dbReference type="KEGG" id="aten:116286897"/>
<dbReference type="AlphaFoldDB" id="A0A6P8GYQ1"/>
<evidence type="ECO:0000313" key="4">
    <source>
        <dbReference type="RefSeq" id="XP_031549349.1"/>
    </source>
</evidence>
<dbReference type="RefSeq" id="XP_031549349.1">
    <property type="nucleotide sequence ID" value="XM_031693489.1"/>
</dbReference>
<organism evidence="3 4">
    <name type="scientific">Actinia tenebrosa</name>
    <name type="common">Australian red waratah sea anemone</name>
    <dbReference type="NCBI Taxonomy" id="6105"/>
    <lineage>
        <taxon>Eukaryota</taxon>
        <taxon>Metazoa</taxon>
        <taxon>Cnidaria</taxon>
        <taxon>Anthozoa</taxon>
        <taxon>Hexacorallia</taxon>
        <taxon>Actiniaria</taxon>
        <taxon>Actiniidae</taxon>
        <taxon>Actinia</taxon>
    </lineage>
</organism>
<dbReference type="InParanoid" id="A0A6P8GYQ1"/>
<sequence length="370" mass="41929">MCFVPKLNTERLANVLEENIRKENGEFHIATKIFHALQIKGSEITPSLHDKTVRWIWLLNQDFEYLPDTFSLTVSILGRFLSLVKVKPKYLRCIAISAYFLAIKTMEEDENIPSLAELVRVSECGCSASDVLRMERIILSKLQWNLNIITPLSFLHLYNALVFSGCGFTKSNMAPNQLLSSLTGKLEDCLCNFQFTQFKGSVLALALLSQELESLSPRWFGTILKLQKLTDTDLGDLIRCRELIHEVFKEDCHIGRTIPWNNKKSRSPYQHSLETIFECPEDLPTFPEHLQPCMPTSLMADADSYPDDPQPLRDELKRLHSIAVGVLSDEDSTPQTKRRRAEIAMACGRQSQKGCGVCTNEVHALQAIAL</sequence>
<dbReference type="Gene3D" id="1.10.472.10">
    <property type="entry name" value="Cyclin-like"/>
    <property type="match status" value="2"/>
</dbReference>
<dbReference type="Proteomes" id="UP000515163">
    <property type="component" value="Unplaced"/>
</dbReference>
<dbReference type="PANTHER" id="PTHR10177">
    <property type="entry name" value="CYCLINS"/>
    <property type="match status" value="1"/>
</dbReference>
<dbReference type="InterPro" id="IPR036915">
    <property type="entry name" value="Cyclin-like_sf"/>
</dbReference>
<dbReference type="FunFam" id="1.10.472.10:FF:000006">
    <property type="entry name" value="Cyclin I"/>
    <property type="match status" value="1"/>
</dbReference>
<dbReference type="InterPro" id="IPR039361">
    <property type="entry name" value="Cyclin"/>
</dbReference>
<evidence type="ECO:0000256" key="1">
    <source>
        <dbReference type="RuleBase" id="RU000383"/>
    </source>
</evidence>
<keyword evidence="1" id="KW-0195">Cyclin</keyword>